<sequence length="250" mass="28311">MLGNLKDLISIVQDGLSSSNNLRNTLQEVQKVTNIFKDKQKVFIESKVNLAAGSALLEKYQGDWAEIHENADKNAKAAEEVDKLILELHEVSIKKLKCTYELGNNLSILPGLTASVAQCMDAIKNVQILLKDVEHQLVEFEDIIERSKMEKWKLDHQYQLSLYKDKKMAKLEEARAKLTKENEMLSQERERKLLAELQAKRDNIAAAFQSDVAKYLSSGSLPISSGPPQTSLEQIQLDDDHTDLEKFLET</sequence>
<protein>
    <recommendedName>
        <fullName evidence="2">Dysbindin domain-containing protein 1</fullName>
    </recommendedName>
</protein>
<name>A0A5E4Q5A7_9NEOP</name>
<evidence type="ECO:0000313" key="6">
    <source>
        <dbReference type="Proteomes" id="UP000324832"/>
    </source>
</evidence>
<keyword evidence="6" id="KW-1185">Reference proteome</keyword>
<feature type="region of interest" description="Disordered" evidence="4">
    <location>
        <begin position="219"/>
        <end position="238"/>
    </location>
</feature>
<dbReference type="EMBL" id="FZQP02001648">
    <property type="protein sequence ID" value="VVC93445.1"/>
    <property type="molecule type" value="Genomic_DNA"/>
</dbReference>
<reference evidence="5 6" key="1">
    <citation type="submission" date="2017-07" db="EMBL/GenBank/DDBJ databases">
        <authorList>
            <person name="Talla V."/>
            <person name="Backstrom N."/>
        </authorList>
    </citation>
    <scope>NUCLEOTIDE SEQUENCE [LARGE SCALE GENOMIC DNA]</scope>
</reference>
<proteinExistence type="inferred from homology"/>
<dbReference type="PANTHER" id="PTHR16294">
    <property type="entry name" value="DYSTROBREVIN BINDING PROTEIN 1 DYSBINDIN"/>
    <property type="match status" value="1"/>
</dbReference>
<feature type="compositionally biased region" description="Low complexity" evidence="4">
    <location>
        <begin position="219"/>
        <end position="228"/>
    </location>
</feature>
<feature type="coiled-coil region" evidence="3">
    <location>
        <begin position="123"/>
        <end position="191"/>
    </location>
</feature>
<gene>
    <name evidence="5" type="ORF">LSINAPIS_LOCUS5629</name>
</gene>
<evidence type="ECO:0000256" key="1">
    <source>
        <dbReference type="ARBA" id="ARBA00008686"/>
    </source>
</evidence>
<evidence type="ECO:0000313" key="5">
    <source>
        <dbReference type="EMBL" id="VVC93445.1"/>
    </source>
</evidence>
<dbReference type="Proteomes" id="UP000324832">
    <property type="component" value="Unassembled WGS sequence"/>
</dbReference>
<organism evidence="5 6">
    <name type="scientific">Leptidea sinapis</name>
    <dbReference type="NCBI Taxonomy" id="189913"/>
    <lineage>
        <taxon>Eukaryota</taxon>
        <taxon>Metazoa</taxon>
        <taxon>Ecdysozoa</taxon>
        <taxon>Arthropoda</taxon>
        <taxon>Hexapoda</taxon>
        <taxon>Insecta</taxon>
        <taxon>Pterygota</taxon>
        <taxon>Neoptera</taxon>
        <taxon>Endopterygota</taxon>
        <taxon>Lepidoptera</taxon>
        <taxon>Glossata</taxon>
        <taxon>Ditrysia</taxon>
        <taxon>Papilionoidea</taxon>
        <taxon>Pieridae</taxon>
        <taxon>Dismorphiinae</taxon>
        <taxon>Leptidea</taxon>
    </lineage>
</organism>
<dbReference type="PANTHER" id="PTHR16294:SF4">
    <property type="entry name" value="DYSBINDIN DOMAIN-CONTAINING PROTEIN 1"/>
    <property type="match status" value="1"/>
</dbReference>
<dbReference type="GO" id="GO:0005737">
    <property type="term" value="C:cytoplasm"/>
    <property type="evidence" value="ECO:0007669"/>
    <property type="project" value="InterPro"/>
</dbReference>
<comment type="similarity">
    <text evidence="1">Belongs to the dysbindin family.</text>
</comment>
<dbReference type="AlphaFoldDB" id="A0A5E4Q5A7"/>
<accession>A0A5E4Q5A7</accession>
<evidence type="ECO:0000256" key="3">
    <source>
        <dbReference type="SAM" id="Coils"/>
    </source>
</evidence>
<keyword evidence="3" id="KW-0175">Coiled coil</keyword>
<evidence type="ECO:0000256" key="4">
    <source>
        <dbReference type="SAM" id="MobiDB-lite"/>
    </source>
</evidence>
<dbReference type="InterPro" id="IPR007531">
    <property type="entry name" value="Dysbindin"/>
</dbReference>
<evidence type="ECO:0000256" key="2">
    <source>
        <dbReference type="ARBA" id="ARBA00040078"/>
    </source>
</evidence>